<dbReference type="EMBL" id="JAGTJR010000001">
    <property type="protein sequence ID" value="KAH7065138.1"/>
    <property type="molecule type" value="Genomic_DNA"/>
</dbReference>
<accession>A0ABQ8GV51</accession>
<comment type="caution">
    <text evidence="1">The sequence shown here is derived from an EMBL/GenBank/DDBJ whole genome shotgun (WGS) entry which is preliminary data.</text>
</comment>
<protein>
    <submittedName>
        <fullName evidence="1">Uncharacterized protein</fullName>
    </submittedName>
</protein>
<evidence type="ECO:0000313" key="1">
    <source>
        <dbReference type="EMBL" id="KAH7065138.1"/>
    </source>
</evidence>
<gene>
    <name evidence="1" type="ORF">B0J12DRAFT_693512</name>
</gene>
<dbReference type="Proteomes" id="UP000774617">
    <property type="component" value="Unassembled WGS sequence"/>
</dbReference>
<reference evidence="1 2" key="1">
    <citation type="journal article" date="2021" name="Nat. Commun.">
        <title>Genetic determinants of endophytism in the Arabidopsis root mycobiome.</title>
        <authorList>
            <person name="Mesny F."/>
            <person name="Miyauchi S."/>
            <person name="Thiergart T."/>
            <person name="Pickel B."/>
            <person name="Atanasova L."/>
            <person name="Karlsson M."/>
            <person name="Huettel B."/>
            <person name="Barry K.W."/>
            <person name="Haridas S."/>
            <person name="Chen C."/>
            <person name="Bauer D."/>
            <person name="Andreopoulos W."/>
            <person name="Pangilinan J."/>
            <person name="LaButti K."/>
            <person name="Riley R."/>
            <person name="Lipzen A."/>
            <person name="Clum A."/>
            <person name="Drula E."/>
            <person name="Henrissat B."/>
            <person name="Kohler A."/>
            <person name="Grigoriev I.V."/>
            <person name="Martin F.M."/>
            <person name="Hacquard S."/>
        </authorList>
    </citation>
    <scope>NUCLEOTIDE SEQUENCE [LARGE SCALE GENOMIC DNA]</scope>
    <source>
        <strain evidence="1 2">MPI-SDFR-AT-0080</strain>
    </source>
</reference>
<sequence length="221" mass="24828">MRKQNSGPFLKAFSNISAKRDVAKSTQLIPRVGYIAMKPTKNSHTGHPCHWHTSFGQENTTHLSQTSIFHGNFGPLSHLNDLKTLEISPGSLFSGKDWKPFASILLASLTELRLRDDLMTRGKIWGILGADGISQLIIYINFWKDPDIRQNLLKNVEDGHFPSSPRKVLTMKRDQAGVYGNSLEASPYAVWDLARRGKTHEVEDIKYLGPFQGVWKTSVQA</sequence>
<organism evidence="1 2">
    <name type="scientific">Macrophomina phaseolina</name>
    <dbReference type="NCBI Taxonomy" id="35725"/>
    <lineage>
        <taxon>Eukaryota</taxon>
        <taxon>Fungi</taxon>
        <taxon>Dikarya</taxon>
        <taxon>Ascomycota</taxon>
        <taxon>Pezizomycotina</taxon>
        <taxon>Dothideomycetes</taxon>
        <taxon>Dothideomycetes incertae sedis</taxon>
        <taxon>Botryosphaeriales</taxon>
        <taxon>Botryosphaeriaceae</taxon>
        <taxon>Macrophomina</taxon>
    </lineage>
</organism>
<evidence type="ECO:0000313" key="2">
    <source>
        <dbReference type="Proteomes" id="UP000774617"/>
    </source>
</evidence>
<keyword evidence="2" id="KW-1185">Reference proteome</keyword>
<name>A0ABQ8GV51_9PEZI</name>
<proteinExistence type="predicted"/>